<evidence type="ECO:0000256" key="7">
    <source>
        <dbReference type="SAM" id="SignalP"/>
    </source>
</evidence>
<dbReference type="AlphaFoldDB" id="A0A2U8BR24"/>
<dbReference type="Gene3D" id="3.10.50.10">
    <property type="match status" value="1"/>
</dbReference>
<keyword evidence="7" id="KW-0732">Signal</keyword>
<protein>
    <submittedName>
        <fullName evidence="10">Chitinase</fullName>
    </submittedName>
</protein>
<dbReference type="EMBL" id="MF143794">
    <property type="protein sequence ID" value="AWC67555.1"/>
    <property type="molecule type" value="mRNA"/>
</dbReference>
<dbReference type="PROSITE" id="PS50940">
    <property type="entry name" value="CHIT_BIND_II"/>
    <property type="match status" value="1"/>
</dbReference>
<evidence type="ECO:0000259" key="8">
    <source>
        <dbReference type="PROSITE" id="PS50940"/>
    </source>
</evidence>
<dbReference type="InterPro" id="IPR050314">
    <property type="entry name" value="Glycosyl_Hydrlase_18"/>
</dbReference>
<keyword evidence="5 6" id="KW-0326">Glycosidase</keyword>
<dbReference type="PROSITE" id="PS51910">
    <property type="entry name" value="GH18_2"/>
    <property type="match status" value="1"/>
</dbReference>
<dbReference type="OrthoDB" id="73875at2759"/>
<dbReference type="PANTHER" id="PTHR11177">
    <property type="entry name" value="CHITINASE"/>
    <property type="match status" value="1"/>
</dbReference>
<reference evidence="10" key="1">
    <citation type="submission" date="2017-05" db="EMBL/GenBank/DDBJ databases">
        <authorList>
            <person name="Song R."/>
            <person name="Chenine A.L."/>
            <person name="Ruprecht R.M."/>
        </authorList>
    </citation>
    <scope>NUCLEOTIDE SEQUENCE</scope>
</reference>
<dbReference type="Gene3D" id="2.170.140.10">
    <property type="entry name" value="Chitin binding domain"/>
    <property type="match status" value="1"/>
</dbReference>
<dbReference type="GO" id="GO:0005975">
    <property type="term" value="P:carbohydrate metabolic process"/>
    <property type="evidence" value="ECO:0007669"/>
    <property type="project" value="InterPro"/>
</dbReference>
<feature type="signal peptide" evidence="7">
    <location>
        <begin position="1"/>
        <end position="18"/>
    </location>
</feature>
<feature type="domain" description="Chitin-binding type-2" evidence="8">
    <location>
        <begin position="399"/>
        <end position="456"/>
    </location>
</feature>
<dbReference type="InterPro" id="IPR029070">
    <property type="entry name" value="Chitinase_insertion_sf"/>
</dbReference>
<keyword evidence="3 6" id="KW-0378">Hydrolase</keyword>
<dbReference type="GO" id="GO:0004568">
    <property type="term" value="F:chitinase activity"/>
    <property type="evidence" value="ECO:0007669"/>
    <property type="project" value="UniProtKB-ARBA"/>
</dbReference>
<dbReference type="Gene3D" id="3.20.20.80">
    <property type="entry name" value="Glycosidases"/>
    <property type="match status" value="1"/>
</dbReference>
<sequence>MKIAAILAFSMLVVLANAQGNYKKVCYFANWARYRNGTGSYGVDKLDPFECTHYIYGFAVLNNVTYEMTVYDPWADIDLGGYATFTGLKTRNPSLKTLIALGGWNDSAFSTQYSELVSDPAKMANFVAKALAFVRQYNFDGLDFDWEYPGDPGKPEDKENFLTLLRMLRDAFQPYNLILSMAPSCSIARAAVSYDIPALGEIVDFVNFMAYDVHGAWETLTDHHAPLYRRDFDDDTSDVIISESVDFWLAQGFPPQKLVFGLPSYARSWTLADPNQHGLLAPTVGAGIEGQFTGLKGFYSFYEICLFQQQGMTVVEDPTGKMGPYGYLGNIWASWDSIDMVVAKVKYMMSKGLGGIQFWELSLDDFNGHCNLGLRPFSKAITETLGGTFPTPGPTQPPPLGCSASSQGQFFADPADCSKYYQCVNGIIYTFYCQTGLVFNSKISQCDWPYNVPGCA</sequence>
<dbReference type="InterPro" id="IPR001579">
    <property type="entry name" value="Glyco_hydro_18_chit_AS"/>
</dbReference>
<keyword evidence="2" id="KW-0147">Chitin-binding</keyword>
<dbReference type="GO" id="GO:0006032">
    <property type="term" value="P:chitin catabolic process"/>
    <property type="evidence" value="ECO:0007669"/>
    <property type="project" value="UniProtKB-ARBA"/>
</dbReference>
<dbReference type="SUPFAM" id="SSF57625">
    <property type="entry name" value="Invertebrate chitin-binding proteins"/>
    <property type="match status" value="1"/>
</dbReference>
<feature type="domain" description="GH18" evidence="9">
    <location>
        <begin position="22"/>
        <end position="388"/>
    </location>
</feature>
<dbReference type="Pfam" id="PF00704">
    <property type="entry name" value="Glyco_hydro_18"/>
    <property type="match status" value="1"/>
</dbReference>
<dbReference type="InterPro" id="IPR036508">
    <property type="entry name" value="Chitin-bd_dom_sf"/>
</dbReference>
<dbReference type="SUPFAM" id="SSF54556">
    <property type="entry name" value="Chitinase insertion domain"/>
    <property type="match status" value="1"/>
</dbReference>
<dbReference type="InterPro" id="IPR017853">
    <property type="entry name" value="GH"/>
</dbReference>
<evidence type="ECO:0000259" key="9">
    <source>
        <dbReference type="PROSITE" id="PS51910"/>
    </source>
</evidence>
<evidence type="ECO:0000256" key="4">
    <source>
        <dbReference type="ARBA" id="ARBA00023157"/>
    </source>
</evidence>
<dbReference type="PROSITE" id="PS01095">
    <property type="entry name" value="GH18_1"/>
    <property type="match status" value="1"/>
</dbReference>
<feature type="chain" id="PRO_5016027574" evidence="7">
    <location>
        <begin position="19"/>
        <end position="456"/>
    </location>
</feature>
<dbReference type="PANTHER" id="PTHR11177:SF360">
    <property type="entry name" value="CHITINASE 4-RELATED"/>
    <property type="match status" value="1"/>
</dbReference>
<evidence type="ECO:0000256" key="1">
    <source>
        <dbReference type="ARBA" id="ARBA00009121"/>
    </source>
</evidence>
<dbReference type="SMART" id="SM00494">
    <property type="entry name" value="ChtBD2"/>
    <property type="match status" value="1"/>
</dbReference>
<dbReference type="SUPFAM" id="SSF51445">
    <property type="entry name" value="(Trans)glycosidases"/>
    <property type="match status" value="1"/>
</dbReference>
<dbReference type="InterPro" id="IPR001223">
    <property type="entry name" value="Glyco_hydro18_cat"/>
</dbReference>
<accession>A0A2U8BR24</accession>
<evidence type="ECO:0000256" key="5">
    <source>
        <dbReference type="ARBA" id="ARBA00023295"/>
    </source>
</evidence>
<dbReference type="SMART" id="SM00636">
    <property type="entry name" value="Glyco_18"/>
    <property type="match status" value="1"/>
</dbReference>
<name>A0A2U8BR24_DAPPU</name>
<evidence type="ECO:0000256" key="2">
    <source>
        <dbReference type="ARBA" id="ARBA00022669"/>
    </source>
</evidence>
<dbReference type="InterPro" id="IPR011583">
    <property type="entry name" value="Chitinase_II/V-like_cat"/>
</dbReference>
<dbReference type="GO" id="GO:0008061">
    <property type="term" value="F:chitin binding"/>
    <property type="evidence" value="ECO:0007669"/>
    <property type="project" value="UniProtKB-KW"/>
</dbReference>
<evidence type="ECO:0000313" key="10">
    <source>
        <dbReference type="EMBL" id="AWC67555.1"/>
    </source>
</evidence>
<dbReference type="FunFam" id="3.10.50.10:FF:000001">
    <property type="entry name" value="Chitinase 3-like 1"/>
    <property type="match status" value="1"/>
</dbReference>
<dbReference type="GO" id="GO:0005576">
    <property type="term" value="C:extracellular region"/>
    <property type="evidence" value="ECO:0007669"/>
    <property type="project" value="InterPro"/>
</dbReference>
<evidence type="ECO:0000256" key="6">
    <source>
        <dbReference type="RuleBase" id="RU000489"/>
    </source>
</evidence>
<keyword evidence="4" id="KW-1015">Disulfide bond</keyword>
<dbReference type="InterPro" id="IPR002557">
    <property type="entry name" value="Chitin-bd_dom"/>
</dbReference>
<comment type="similarity">
    <text evidence="1">Belongs to the glycosyl hydrolase 18 family. Chitinase class II subfamily.</text>
</comment>
<dbReference type="Pfam" id="PF01607">
    <property type="entry name" value="CBM_14"/>
    <property type="match status" value="1"/>
</dbReference>
<proteinExistence type="evidence at transcript level"/>
<dbReference type="FunFam" id="2.170.140.10:FF:000030">
    <property type="entry name" value="Uncharacterized protein"/>
    <property type="match status" value="1"/>
</dbReference>
<evidence type="ECO:0000256" key="3">
    <source>
        <dbReference type="ARBA" id="ARBA00022801"/>
    </source>
</evidence>
<organism evidence="10">
    <name type="scientific">Daphnia pulex</name>
    <name type="common">Water flea</name>
    <dbReference type="NCBI Taxonomy" id="6669"/>
    <lineage>
        <taxon>Eukaryota</taxon>
        <taxon>Metazoa</taxon>
        <taxon>Ecdysozoa</taxon>
        <taxon>Arthropoda</taxon>
        <taxon>Crustacea</taxon>
        <taxon>Branchiopoda</taxon>
        <taxon>Diplostraca</taxon>
        <taxon>Cladocera</taxon>
        <taxon>Anomopoda</taxon>
        <taxon>Daphniidae</taxon>
        <taxon>Daphnia</taxon>
    </lineage>
</organism>